<feature type="region of interest" description="Disordered" evidence="8">
    <location>
        <begin position="317"/>
        <end position="340"/>
    </location>
</feature>
<dbReference type="PROSITE" id="PS00674">
    <property type="entry name" value="AAA"/>
    <property type="match status" value="1"/>
</dbReference>
<dbReference type="PANTHER" id="PTHR23070">
    <property type="entry name" value="BCS1 AAA-TYPE ATPASE"/>
    <property type="match status" value="1"/>
</dbReference>
<dbReference type="Gene3D" id="3.40.50.300">
    <property type="entry name" value="P-loop containing nucleotide triphosphate hydrolases"/>
    <property type="match status" value="1"/>
</dbReference>
<dbReference type="EnsemblPlants" id="KQJ85593">
    <property type="protein sequence ID" value="KQJ85593"/>
    <property type="gene ID" value="BRADI_4g00460v3"/>
</dbReference>
<dbReference type="InterPro" id="IPR058017">
    <property type="entry name" value="At3g28540-like_C"/>
</dbReference>
<accession>I1IG15</accession>
<dbReference type="InterPro" id="IPR003593">
    <property type="entry name" value="AAA+_ATPase"/>
</dbReference>
<dbReference type="InterPro" id="IPR025753">
    <property type="entry name" value="AAA_N_dom"/>
</dbReference>
<feature type="region of interest" description="Disordered" evidence="8">
    <location>
        <begin position="464"/>
        <end position="506"/>
    </location>
</feature>
<dbReference type="Gramene" id="KQJ85593">
    <property type="protein sequence ID" value="KQJ85593"/>
    <property type="gene ID" value="BRADI_4g00460v3"/>
</dbReference>
<dbReference type="GO" id="GO:0005524">
    <property type="term" value="F:ATP binding"/>
    <property type="evidence" value="ECO:0007669"/>
    <property type="project" value="UniProtKB-KW"/>
</dbReference>
<evidence type="ECO:0000256" key="4">
    <source>
        <dbReference type="ARBA" id="ARBA00022840"/>
    </source>
</evidence>
<dbReference type="FunFam" id="3.40.50.300:FF:001122">
    <property type="entry name" value="AAA-ATPase ASD, mitochondrial"/>
    <property type="match status" value="1"/>
</dbReference>
<dbReference type="GeneID" id="100830055"/>
<dbReference type="SUPFAM" id="SSF52540">
    <property type="entry name" value="P-loop containing nucleoside triphosphate hydrolases"/>
    <property type="match status" value="1"/>
</dbReference>
<reference evidence="10" key="2">
    <citation type="submission" date="2017-06" db="EMBL/GenBank/DDBJ databases">
        <title>WGS assembly of Brachypodium distachyon.</title>
        <authorList>
            <consortium name="The International Brachypodium Initiative"/>
            <person name="Lucas S."/>
            <person name="Harmon-Smith M."/>
            <person name="Lail K."/>
            <person name="Tice H."/>
            <person name="Grimwood J."/>
            <person name="Bruce D."/>
            <person name="Barry K."/>
            <person name="Shu S."/>
            <person name="Lindquist E."/>
            <person name="Wang M."/>
            <person name="Pitluck S."/>
            <person name="Vogel J.P."/>
            <person name="Garvin D.F."/>
            <person name="Mockler T.C."/>
            <person name="Schmutz J."/>
            <person name="Rokhsar D."/>
            <person name="Bevan M.W."/>
        </authorList>
    </citation>
    <scope>NUCLEOTIDE SEQUENCE</scope>
    <source>
        <strain evidence="10">Bd21</strain>
    </source>
</reference>
<dbReference type="eggNOG" id="KOG0743">
    <property type="taxonomic scope" value="Eukaryota"/>
</dbReference>
<organism evidence="11">
    <name type="scientific">Brachypodium distachyon</name>
    <name type="common">Purple false brome</name>
    <name type="synonym">Trachynia distachya</name>
    <dbReference type="NCBI Taxonomy" id="15368"/>
    <lineage>
        <taxon>Eukaryota</taxon>
        <taxon>Viridiplantae</taxon>
        <taxon>Streptophyta</taxon>
        <taxon>Embryophyta</taxon>
        <taxon>Tracheophyta</taxon>
        <taxon>Spermatophyta</taxon>
        <taxon>Magnoliopsida</taxon>
        <taxon>Liliopsida</taxon>
        <taxon>Poales</taxon>
        <taxon>Poaceae</taxon>
        <taxon>BOP clade</taxon>
        <taxon>Pooideae</taxon>
        <taxon>Stipodae</taxon>
        <taxon>Brachypodieae</taxon>
        <taxon>Brachypodium</taxon>
    </lineage>
</organism>
<keyword evidence="4 7" id="KW-0067">ATP-binding</keyword>
<dbReference type="Pfam" id="PF25568">
    <property type="entry name" value="AAA_lid_At3g28540"/>
    <property type="match status" value="1"/>
</dbReference>
<dbReference type="OrthoDB" id="10251412at2759"/>
<evidence type="ECO:0000313" key="10">
    <source>
        <dbReference type="EMBL" id="KQJ85593.1"/>
    </source>
</evidence>
<evidence type="ECO:0000256" key="3">
    <source>
        <dbReference type="ARBA" id="ARBA00022741"/>
    </source>
</evidence>
<dbReference type="HOGENOM" id="CLU_010189_0_1_1"/>
<dbReference type="Proteomes" id="UP000008810">
    <property type="component" value="Chromosome 4"/>
</dbReference>
<sequence>MAMLMEKWAGLGSMVASILFLWSMVQNHIPETLRLYLTTSATKLTSYFNPYLTITVSEYIGGRFKRDDLFLAVESYLSDACARRARKLKAELAKDSKNLRVSVDDHEEVTDEFAGAMLWWYASKQQSRGGVISFYPGEEDRRFYRVVFHRHHRDLVIHSYLPFVLAEGRAVTVKNRQRRLFTNNSSGRWSPYRRKSVWSHVKFEHPATFDTLAMDTDQKESIISDLMAFQEGKEYYAKVGKAWKRGYLLYGPPGTGKSTMIAAMANFLDYDVYDLELTAIKNNTELRKLFIETTGKSIIVIEDIDCSIDLTGKRHKDKKGAKESDEDEKPKLPTDPEKDEASKVTLSGLLNFIDGLWSSCGGERIIIFTTNHREKLDPALIRHGRMDKHIEMSYCRFEGFKVLCKNYLDVVEHELFNEIRQLLEETDMSPADVAENLMPMSKKKKRDPDVCLVGLVEALKKAKEDAVVAKAKEEEEAEAKKTKEKHEEELKDAKEKDERNDKTVSV</sequence>
<comment type="cofactor">
    <cofactor evidence="1">
        <name>Mg(2+)</name>
        <dbReference type="ChEBI" id="CHEBI:18420"/>
    </cofactor>
</comment>
<dbReference type="GO" id="GO:0006950">
    <property type="term" value="P:response to stress"/>
    <property type="evidence" value="ECO:0007669"/>
    <property type="project" value="UniProtKB-ARBA"/>
</dbReference>
<evidence type="ECO:0000313" key="11">
    <source>
        <dbReference type="EnsemblPlants" id="KQJ85593"/>
    </source>
</evidence>
<dbReference type="InterPro" id="IPR050747">
    <property type="entry name" value="Mitochondrial_chaperone_BCS1"/>
</dbReference>
<feature type="compositionally biased region" description="Basic and acidic residues" evidence="8">
    <location>
        <begin position="320"/>
        <end position="340"/>
    </location>
</feature>
<proteinExistence type="inferred from homology"/>
<evidence type="ECO:0000256" key="8">
    <source>
        <dbReference type="SAM" id="MobiDB-lite"/>
    </source>
</evidence>
<dbReference type="RefSeq" id="XP_003578011.1">
    <property type="nucleotide sequence ID" value="XM_003577963.4"/>
</dbReference>
<comment type="catalytic activity">
    <reaction evidence="6">
        <text>ATP + H2O = ADP + phosphate + H(+)</text>
        <dbReference type="Rhea" id="RHEA:13065"/>
        <dbReference type="ChEBI" id="CHEBI:15377"/>
        <dbReference type="ChEBI" id="CHEBI:15378"/>
        <dbReference type="ChEBI" id="CHEBI:30616"/>
        <dbReference type="ChEBI" id="CHEBI:43474"/>
        <dbReference type="ChEBI" id="CHEBI:456216"/>
    </reaction>
</comment>
<dbReference type="CDD" id="cd19510">
    <property type="entry name" value="RecA-like_BCS1"/>
    <property type="match status" value="1"/>
</dbReference>
<dbReference type="OMA" id="FAYAMFR"/>
<dbReference type="SMART" id="SM00382">
    <property type="entry name" value="AAA"/>
    <property type="match status" value="1"/>
</dbReference>
<evidence type="ECO:0000259" key="9">
    <source>
        <dbReference type="SMART" id="SM00382"/>
    </source>
</evidence>
<dbReference type="Gene3D" id="6.10.280.40">
    <property type="match status" value="1"/>
</dbReference>
<reference evidence="10 11" key="1">
    <citation type="journal article" date="2010" name="Nature">
        <title>Genome sequencing and analysis of the model grass Brachypodium distachyon.</title>
        <authorList>
            <consortium name="International Brachypodium Initiative"/>
        </authorList>
    </citation>
    <scope>NUCLEOTIDE SEQUENCE [LARGE SCALE GENOMIC DNA]</scope>
    <source>
        <strain evidence="10 11">Bd21</strain>
    </source>
</reference>
<name>I1IG15_BRADI</name>
<evidence type="ECO:0000256" key="7">
    <source>
        <dbReference type="RuleBase" id="RU003651"/>
    </source>
</evidence>
<dbReference type="InterPro" id="IPR003960">
    <property type="entry name" value="ATPase_AAA_CS"/>
</dbReference>
<dbReference type="Pfam" id="PF00004">
    <property type="entry name" value="AAA"/>
    <property type="match status" value="1"/>
</dbReference>
<gene>
    <name evidence="11" type="primary">LOC100830055</name>
    <name evidence="10" type="ORF">BRADI_4g00460v3</name>
</gene>
<dbReference type="EMBL" id="CM000883">
    <property type="protein sequence ID" value="KQJ85593.1"/>
    <property type="molecule type" value="Genomic_DNA"/>
</dbReference>
<reference evidence="11" key="3">
    <citation type="submission" date="2018-08" db="UniProtKB">
        <authorList>
            <consortium name="EnsemblPlants"/>
        </authorList>
    </citation>
    <scope>IDENTIFICATION</scope>
    <source>
        <strain evidence="11">cv. Bd21</strain>
    </source>
</reference>
<evidence type="ECO:0000256" key="2">
    <source>
        <dbReference type="ARBA" id="ARBA00007448"/>
    </source>
</evidence>
<dbReference type="InterPro" id="IPR027417">
    <property type="entry name" value="P-loop_NTPase"/>
</dbReference>
<evidence type="ECO:0000256" key="1">
    <source>
        <dbReference type="ARBA" id="ARBA00001946"/>
    </source>
</evidence>
<comment type="similarity">
    <text evidence="2">Belongs to the AAA ATPase family. BCS1 subfamily.</text>
</comment>
<dbReference type="STRING" id="15368.I1IG15"/>
<dbReference type="KEGG" id="bdi:100830055"/>
<evidence type="ECO:0000256" key="6">
    <source>
        <dbReference type="ARBA" id="ARBA00049360"/>
    </source>
</evidence>
<dbReference type="FunCoup" id="I1IG15">
    <property type="interactions" value="1045"/>
</dbReference>
<feature type="domain" description="AAA+ ATPase" evidence="9">
    <location>
        <begin position="243"/>
        <end position="396"/>
    </location>
</feature>
<dbReference type="Pfam" id="PF14363">
    <property type="entry name" value="AAA_assoc"/>
    <property type="match status" value="1"/>
</dbReference>
<evidence type="ECO:0000256" key="5">
    <source>
        <dbReference type="ARBA" id="ARBA00022842"/>
    </source>
</evidence>
<dbReference type="InterPro" id="IPR003959">
    <property type="entry name" value="ATPase_AAA_core"/>
</dbReference>
<keyword evidence="12" id="KW-1185">Reference proteome</keyword>
<dbReference type="AlphaFoldDB" id="I1IG15"/>
<keyword evidence="3 7" id="KW-0547">Nucleotide-binding</keyword>
<protein>
    <recommendedName>
        <fullName evidence="9">AAA+ ATPase domain-containing protein</fullName>
    </recommendedName>
</protein>
<evidence type="ECO:0000313" key="12">
    <source>
        <dbReference type="Proteomes" id="UP000008810"/>
    </source>
</evidence>
<keyword evidence="5" id="KW-0460">Magnesium</keyword>
<dbReference type="GO" id="GO:0016887">
    <property type="term" value="F:ATP hydrolysis activity"/>
    <property type="evidence" value="ECO:0007669"/>
    <property type="project" value="InterPro"/>
</dbReference>